<evidence type="ECO:0000256" key="1">
    <source>
        <dbReference type="PIRSR" id="PIRSR011396-1"/>
    </source>
</evidence>
<dbReference type="InterPro" id="IPR006905">
    <property type="entry name" value="Flavin_halogenase"/>
</dbReference>
<evidence type="ECO:0000256" key="2">
    <source>
        <dbReference type="PIRSR" id="PIRSR011396-2"/>
    </source>
</evidence>
<feature type="active site" evidence="1">
    <location>
        <position position="80"/>
    </location>
</feature>
<name>A0A8E0KIL6_9CAUL</name>
<dbReference type="GO" id="GO:0004497">
    <property type="term" value="F:monooxygenase activity"/>
    <property type="evidence" value="ECO:0007669"/>
    <property type="project" value="InterPro"/>
</dbReference>
<dbReference type="PANTHER" id="PTHR43747:SF4">
    <property type="entry name" value="FLAVIN-DEPENDENT TRYPTOPHAN HALOGENASE"/>
    <property type="match status" value="1"/>
</dbReference>
<dbReference type="GO" id="GO:0000166">
    <property type="term" value="F:nucleotide binding"/>
    <property type="evidence" value="ECO:0007669"/>
    <property type="project" value="UniProtKB-KW"/>
</dbReference>
<dbReference type="AlphaFoldDB" id="A0A8E0KIL6"/>
<dbReference type="RefSeq" id="WP_021695895.1">
    <property type="nucleotide sequence ID" value="NZ_BATC01000001.1"/>
</dbReference>
<keyword evidence="2" id="KW-0274">FAD</keyword>
<gene>
    <name evidence="3" type="ORF">MBEBAB_0049</name>
</gene>
<dbReference type="InterPro" id="IPR033856">
    <property type="entry name" value="Trp_halogen"/>
</dbReference>
<accession>A0A8E0KIL6</accession>
<comment type="caution">
    <text evidence="3">The sequence shown here is derived from an EMBL/GenBank/DDBJ whole genome shotgun (WGS) entry which is preliminary data.</text>
</comment>
<dbReference type="Gene3D" id="3.50.50.60">
    <property type="entry name" value="FAD/NAD(P)-binding domain"/>
    <property type="match status" value="1"/>
</dbReference>
<dbReference type="InterPro" id="IPR050816">
    <property type="entry name" value="Flavin-dep_Halogenase_NPB"/>
</dbReference>
<sequence>MSDKCITKVLIVGGGTAGWMTAAALSETLKGLALDIRLVESEAIGTVGVGESTIPHIRHFNTRLGINEADFLSRTQATFKLGIEFRDWGRLGDSYIHPFGAYGADPAAHEVELFHHLWTRAGAPESLEAWSLPVAMARRERFTHPSTDPASPLSGFSYAYQFDASLYAAYLRRYSEARGVVRTEGRIADVALHGETGFVTHVTLESGERIDADLVIDCSGFRGLVIEQAMKTGYHDWTRWLPCDRAVALPCEHGGLFPPATRATALKAGWAWRIPLQHRVGNGHVYCSAFLDDDAAETALMDQLEGAALAPPNRLRFLTGKRKLQWNRNCVAIGLASGFLEPLESTSIHLIQAAIGYLLDLFPTGDWDPSDAAEFNQTMDMEYERIRDFLVLHYHATTRDDSEFWNHCRTMTIPDSLAWKMELFRERGVVAAYEHGVFLHPSWVAVYVGQHVTPRRWDPRLDDLDPAAVRADLEGQRRRIAGLAERQPRHADVLGAARAAVMAEARA</sequence>
<feature type="binding site" evidence="2">
    <location>
        <position position="348"/>
    </location>
    <ligand>
        <name>FAD</name>
        <dbReference type="ChEBI" id="CHEBI:57692"/>
    </ligand>
</feature>
<keyword evidence="4" id="KW-1185">Reference proteome</keyword>
<dbReference type="Pfam" id="PF04820">
    <property type="entry name" value="Trp_halogenase"/>
    <property type="match status" value="1"/>
</dbReference>
<organism evidence="3 4">
    <name type="scientific">Brevundimonas abyssalis TAR-001</name>
    <dbReference type="NCBI Taxonomy" id="1391729"/>
    <lineage>
        <taxon>Bacteria</taxon>
        <taxon>Pseudomonadati</taxon>
        <taxon>Pseudomonadota</taxon>
        <taxon>Alphaproteobacteria</taxon>
        <taxon>Caulobacterales</taxon>
        <taxon>Caulobacteraceae</taxon>
        <taxon>Brevundimonas</taxon>
    </lineage>
</organism>
<evidence type="ECO:0000313" key="4">
    <source>
        <dbReference type="Proteomes" id="UP000016569"/>
    </source>
</evidence>
<dbReference type="InterPro" id="IPR036188">
    <property type="entry name" value="FAD/NAD-bd_sf"/>
</dbReference>
<protein>
    <submittedName>
        <fullName evidence="3">Tryptophan halogenase</fullName>
    </submittedName>
</protein>
<dbReference type="Proteomes" id="UP000016569">
    <property type="component" value="Unassembled WGS sequence"/>
</dbReference>
<dbReference type="PANTHER" id="PTHR43747">
    <property type="entry name" value="FAD-BINDING PROTEIN"/>
    <property type="match status" value="1"/>
</dbReference>
<proteinExistence type="predicted"/>
<feature type="binding site" evidence="2">
    <location>
        <begin position="14"/>
        <end position="17"/>
    </location>
    <ligand>
        <name>FAD</name>
        <dbReference type="ChEBI" id="CHEBI:57692"/>
    </ligand>
</feature>
<feature type="binding site" evidence="2">
    <location>
        <position position="80"/>
    </location>
    <ligand>
        <name>7-chloro-L-tryptophan</name>
        <dbReference type="ChEBI" id="CHEBI:58713"/>
    </ligand>
</feature>
<feature type="binding site" evidence="2">
    <location>
        <position position="335"/>
    </location>
    <ligand>
        <name>FAD</name>
        <dbReference type="ChEBI" id="CHEBI:57692"/>
    </ligand>
</feature>
<evidence type="ECO:0000313" key="3">
    <source>
        <dbReference type="EMBL" id="GAD57799.1"/>
    </source>
</evidence>
<keyword evidence="2" id="KW-0547">Nucleotide-binding</keyword>
<reference evidence="4" key="1">
    <citation type="journal article" date="2013" name="Genome Announc.">
        <title>Draft Genome Sequence of the Dimorphic Prosthecate Bacterium Brevundimonas abyssalis TAR-001T.</title>
        <authorList>
            <person name="Tsubouchi T."/>
            <person name="Nishi S."/>
            <person name="Usui K."/>
            <person name="Shimane Y."/>
            <person name="Takaki Y."/>
            <person name="Maruyama T."/>
            <person name="Hatada Y."/>
        </authorList>
    </citation>
    <scope>NUCLEOTIDE SEQUENCE [LARGE SCALE GENOMIC DNA]</scope>
    <source>
        <strain evidence="4">TAR-001</strain>
    </source>
</reference>
<dbReference type="SUPFAM" id="SSF51905">
    <property type="entry name" value="FAD/NAD(P)-binding domain"/>
    <property type="match status" value="1"/>
</dbReference>
<dbReference type="OrthoDB" id="5695497at2"/>
<feature type="binding site" evidence="2">
    <location>
        <position position="344"/>
    </location>
    <ligand>
        <name>L-tryptophan</name>
        <dbReference type="ChEBI" id="CHEBI:57912"/>
    </ligand>
</feature>
<dbReference type="PIRSF" id="PIRSF011396">
    <property type="entry name" value="Trp_halogenase"/>
    <property type="match status" value="1"/>
</dbReference>
<dbReference type="EMBL" id="BATC01000001">
    <property type="protein sequence ID" value="GAD57799.1"/>
    <property type="molecule type" value="Genomic_DNA"/>
</dbReference>
<keyword evidence="2" id="KW-0285">Flavoprotein</keyword>